<name>A0ABU9AQM5_9BACT</name>
<dbReference type="PANTHER" id="PTHR43712">
    <property type="entry name" value="PUTATIVE (AFU_ORTHOLOGUE AFUA_4G14580)-RELATED"/>
    <property type="match status" value="1"/>
</dbReference>
<dbReference type="GO" id="GO:0032259">
    <property type="term" value="P:methylation"/>
    <property type="evidence" value="ECO:0007669"/>
    <property type="project" value="UniProtKB-KW"/>
</dbReference>
<evidence type="ECO:0000256" key="1">
    <source>
        <dbReference type="ARBA" id="ARBA00022603"/>
    </source>
</evidence>
<keyword evidence="1 5" id="KW-0489">Methyltransferase</keyword>
<dbReference type="Gene3D" id="1.10.10.10">
    <property type="entry name" value="Winged helix-like DNA-binding domain superfamily/Winged helix DNA-binding domain"/>
    <property type="match status" value="1"/>
</dbReference>
<comment type="caution">
    <text evidence="5">The sequence shown here is derived from an EMBL/GenBank/DDBJ whole genome shotgun (WGS) entry which is preliminary data.</text>
</comment>
<dbReference type="InterPro" id="IPR029063">
    <property type="entry name" value="SAM-dependent_MTases_sf"/>
</dbReference>
<evidence type="ECO:0000313" key="6">
    <source>
        <dbReference type="Proteomes" id="UP001371305"/>
    </source>
</evidence>
<accession>A0ABU9AQM5</accession>
<dbReference type="CDD" id="cd02440">
    <property type="entry name" value="AdoMet_MTases"/>
    <property type="match status" value="1"/>
</dbReference>
<protein>
    <submittedName>
        <fullName evidence="5">Methyltransferase</fullName>
    </submittedName>
</protein>
<evidence type="ECO:0000256" key="2">
    <source>
        <dbReference type="ARBA" id="ARBA00022679"/>
    </source>
</evidence>
<dbReference type="GO" id="GO:0008168">
    <property type="term" value="F:methyltransferase activity"/>
    <property type="evidence" value="ECO:0007669"/>
    <property type="project" value="UniProtKB-KW"/>
</dbReference>
<dbReference type="PANTHER" id="PTHR43712:SF2">
    <property type="entry name" value="O-METHYLTRANSFERASE CICE"/>
    <property type="match status" value="1"/>
</dbReference>
<dbReference type="Proteomes" id="UP001371305">
    <property type="component" value="Unassembled WGS sequence"/>
</dbReference>
<feature type="domain" description="O-methyltransferase C-terminal" evidence="4">
    <location>
        <begin position="138"/>
        <end position="325"/>
    </location>
</feature>
<proteinExistence type="predicted"/>
<dbReference type="EMBL" id="JBBUKT010000002">
    <property type="protein sequence ID" value="MEK7950019.1"/>
    <property type="molecule type" value="Genomic_DNA"/>
</dbReference>
<evidence type="ECO:0000313" key="5">
    <source>
        <dbReference type="EMBL" id="MEK7950019.1"/>
    </source>
</evidence>
<dbReference type="Gene3D" id="3.40.50.150">
    <property type="entry name" value="Vaccinia Virus protein VP39"/>
    <property type="match status" value="1"/>
</dbReference>
<keyword evidence="3" id="KW-0949">S-adenosyl-L-methionine</keyword>
<reference evidence="5 6" key="1">
    <citation type="submission" date="2024-04" db="EMBL/GenBank/DDBJ databases">
        <title>Luteolibacter sp. isolated from soil.</title>
        <authorList>
            <person name="An J."/>
        </authorList>
    </citation>
    <scope>NUCLEOTIDE SEQUENCE [LARGE SCALE GENOMIC DNA]</scope>
    <source>
        <strain evidence="5 6">Y139</strain>
    </source>
</reference>
<gene>
    <name evidence="5" type="ORF">WKV53_05915</name>
</gene>
<dbReference type="Pfam" id="PF00891">
    <property type="entry name" value="Methyltransf_2"/>
    <property type="match status" value="1"/>
</dbReference>
<dbReference type="PROSITE" id="PS51683">
    <property type="entry name" value="SAM_OMT_II"/>
    <property type="match status" value="1"/>
</dbReference>
<evidence type="ECO:0000256" key="3">
    <source>
        <dbReference type="ARBA" id="ARBA00022691"/>
    </source>
</evidence>
<evidence type="ECO:0000259" key="4">
    <source>
        <dbReference type="Pfam" id="PF00891"/>
    </source>
</evidence>
<dbReference type="InterPro" id="IPR016461">
    <property type="entry name" value="COMT-like"/>
</dbReference>
<dbReference type="InterPro" id="IPR036388">
    <property type="entry name" value="WH-like_DNA-bd_sf"/>
</dbReference>
<keyword evidence="2" id="KW-0808">Transferase</keyword>
<dbReference type="SUPFAM" id="SSF53335">
    <property type="entry name" value="S-adenosyl-L-methionine-dependent methyltransferases"/>
    <property type="match status" value="1"/>
</dbReference>
<keyword evidence="6" id="KW-1185">Reference proteome</keyword>
<dbReference type="RefSeq" id="WP_341403433.1">
    <property type="nucleotide sequence ID" value="NZ_JBBUKT010000002.1"/>
</dbReference>
<organism evidence="5 6">
    <name type="scientific">Luteolibacter soli</name>
    <dbReference type="NCBI Taxonomy" id="3135280"/>
    <lineage>
        <taxon>Bacteria</taxon>
        <taxon>Pseudomonadati</taxon>
        <taxon>Verrucomicrobiota</taxon>
        <taxon>Verrucomicrobiia</taxon>
        <taxon>Verrucomicrobiales</taxon>
        <taxon>Verrucomicrobiaceae</taxon>
        <taxon>Luteolibacter</taxon>
    </lineage>
</organism>
<dbReference type="InterPro" id="IPR001077">
    <property type="entry name" value="COMT_C"/>
</dbReference>
<sequence>MSSFLNQFPTTDPGGILELRDRQFAAELMATALLHFDLFTWLEANPGASTSEISEKLGIKERPADVMLTLCQAYGLVAGHPEAVRLTAMGREHLVKESPWFLGPYFVPVRDTPVVRGFLDVLKTGKPGNWQAKSDGKDWHQSMLDPEFAREFTALMNSRGLVFGQGLARGLAPLLGERRTLLDVAGGSGIYSSTLVAYHPQLQATVLEQAPVDAITRAEIARHGLEGRVEVVTADMFADAWPEVDIILLSNVLHDWDFPEVRRLLEKAAEALPSGGLLVIHDAFIRDDKSGPVAVAEYSALLMNITQGKCYSPAEFGGLLEDLGFAVGAYQDTVANRGFMTGVKL</sequence>